<evidence type="ECO:0000256" key="6">
    <source>
        <dbReference type="ARBA" id="ARBA00022989"/>
    </source>
</evidence>
<gene>
    <name evidence="10" type="primary">Dana\GF10766</name>
    <name evidence="10" type="synonym">dana_GLEANR_10724</name>
    <name evidence="10" type="ORF">GF10766</name>
</gene>
<dbReference type="InterPro" id="IPR027417">
    <property type="entry name" value="P-loop_NTPase"/>
</dbReference>
<dbReference type="FunFam" id="3.40.50.300:FF:001863">
    <property type="entry name" value="Heparan sulfate 2-o-sulfotransferase"/>
    <property type="match status" value="1"/>
</dbReference>
<dbReference type="InParanoid" id="B3M7L4"/>
<evidence type="ECO:0000256" key="4">
    <source>
        <dbReference type="ARBA" id="ARBA00022692"/>
    </source>
</evidence>
<dbReference type="EMBL" id="CH902618">
    <property type="protein sequence ID" value="EDV40942.2"/>
    <property type="molecule type" value="Genomic_DNA"/>
</dbReference>
<dbReference type="GO" id="GO:0008146">
    <property type="term" value="F:sulfotransferase activity"/>
    <property type="evidence" value="ECO:0007669"/>
    <property type="project" value="EnsemblMetazoa"/>
</dbReference>
<dbReference type="Pfam" id="PF03567">
    <property type="entry name" value="Sulfotransfer_2"/>
    <property type="match status" value="2"/>
</dbReference>
<keyword evidence="7" id="KW-0333">Golgi apparatus</keyword>
<dbReference type="AlphaFoldDB" id="B3M7L4"/>
<dbReference type="InterPro" id="IPR005331">
    <property type="entry name" value="Sulfotransferase"/>
</dbReference>
<sequence>MLSVYLVSRLELSLWRLNPKFLNNTRFHTRDLLFFNRVPKVGSESLIALMYRLGEKNDFQVERAPFSKPVGVFWTAERQKQEAKRIFDLQEQPAFAYVEHMNFMNFRPFHHPQPIYINLVRDPVERVISWFYYKRTPWNSVKMFEITGKFQNRSHYVKNFEQCVLTHDFECRYDYGLHFKDDTADHKRQSLFFCGHSPLCEPFNTPAAIAKAKQNVERDYSVVGSWEDVNVTLTVLEHYIPRFFKGVTDLYYEPEVGLAFKKMNTNHWKPKISERIKRIMRANFTQEYDFYHFVKQRLYRQYFAIKKDMELPLEYLDAAQLNNTPKAERDFIFYNRLEKTGSQSMTRLINNLGKRNGFETFRNVIRPWRPITDDKDEELDLVEQMSELPEPGAYVEHANYVNFTEHDMPRPIYINMVRDPIQKVISAYYYQRHPLIFAQSLMRNPKKRMQSKQFFDTSFNDCVRQRIPPYCVFDSHNPFNGDWRRFSLHLCGNKEICTHFNSETTTQLAKMNIEREYSVVGSWEDTNVTLAVLEAYIPRFFTKARQVYYNKTEKFTINNVSHDTHLDEDVEAYLRASFSFEIELYQFIKQRLYKQYIAVHKDEFSP</sequence>
<dbReference type="GO" id="GO:0005634">
    <property type="term" value="C:nucleus"/>
    <property type="evidence" value="ECO:0007669"/>
    <property type="project" value="EnsemblMetazoa"/>
</dbReference>
<dbReference type="eggNOG" id="KOG3922">
    <property type="taxonomic scope" value="Eukaryota"/>
</dbReference>
<dbReference type="HOGENOM" id="CLU_045310_3_1_1"/>
<comment type="subcellular location">
    <subcellularLocation>
        <location evidence="1">Golgi apparatus membrane</location>
        <topology evidence="1">Single-pass type II membrane protein</topology>
    </subcellularLocation>
</comment>
<comment type="similarity">
    <text evidence="2">Belongs to the sulfotransferase 3 family.</text>
</comment>
<evidence type="ECO:0000256" key="5">
    <source>
        <dbReference type="ARBA" id="ARBA00022968"/>
    </source>
</evidence>
<dbReference type="GO" id="GO:0000139">
    <property type="term" value="C:Golgi membrane"/>
    <property type="evidence" value="ECO:0007669"/>
    <property type="project" value="UniProtKB-SubCell"/>
</dbReference>
<dbReference type="GO" id="GO:0160032">
    <property type="term" value="P:Toll receptor ligand protein activation cascade"/>
    <property type="evidence" value="ECO:0007669"/>
    <property type="project" value="EnsemblMetazoa"/>
</dbReference>
<evidence type="ECO:0000256" key="3">
    <source>
        <dbReference type="ARBA" id="ARBA00022679"/>
    </source>
</evidence>
<keyword evidence="8" id="KW-0472">Membrane</keyword>
<evidence type="ECO:0000256" key="1">
    <source>
        <dbReference type="ARBA" id="ARBA00004323"/>
    </source>
</evidence>
<proteinExistence type="inferred from homology"/>
<dbReference type="Proteomes" id="UP000007801">
    <property type="component" value="Unassembled WGS sequence"/>
</dbReference>
<keyword evidence="11" id="KW-1185">Reference proteome</keyword>
<dbReference type="InterPro" id="IPR007734">
    <property type="entry name" value="Heparan_SO4_2-O-STrfase"/>
</dbReference>
<dbReference type="GO" id="GO:0009880">
    <property type="term" value="P:embryonic pattern specification"/>
    <property type="evidence" value="ECO:0007669"/>
    <property type="project" value="EnsemblMetazoa"/>
</dbReference>
<keyword evidence="5" id="KW-0735">Signal-anchor</keyword>
<keyword evidence="4" id="KW-0812">Transmembrane</keyword>
<dbReference type="GO" id="GO:0061133">
    <property type="term" value="F:endopeptidase activator activity"/>
    <property type="evidence" value="ECO:0007669"/>
    <property type="project" value="EnsemblMetazoa"/>
</dbReference>
<dbReference type="SMR" id="B3M7L4"/>
<dbReference type="SUPFAM" id="SSF52540">
    <property type="entry name" value="P-loop containing nucleoside triphosphate hydrolases"/>
    <property type="match status" value="2"/>
</dbReference>
<dbReference type="Gene3D" id="3.40.50.300">
    <property type="entry name" value="P-loop containing nucleotide triphosphate hydrolases"/>
    <property type="match status" value="2"/>
</dbReference>
<dbReference type="GO" id="GO:0005694">
    <property type="term" value="C:chromosome"/>
    <property type="evidence" value="ECO:0007669"/>
    <property type="project" value="EnsemblMetazoa"/>
</dbReference>
<keyword evidence="3 10" id="KW-0808">Transferase</keyword>
<dbReference type="GO" id="GO:0040014">
    <property type="term" value="P:regulation of multicellular organism growth"/>
    <property type="evidence" value="ECO:0007669"/>
    <property type="project" value="EnsemblMetazoa"/>
</dbReference>
<name>B3M7L4_DROAN</name>
<evidence type="ECO:0000313" key="10">
    <source>
        <dbReference type="EMBL" id="EDV40942.2"/>
    </source>
</evidence>
<evidence type="ECO:0000313" key="11">
    <source>
        <dbReference type="Proteomes" id="UP000007801"/>
    </source>
</evidence>
<dbReference type="OrthoDB" id="10019582at2759"/>
<evidence type="ECO:0000256" key="7">
    <source>
        <dbReference type="ARBA" id="ARBA00023034"/>
    </source>
</evidence>
<evidence type="ECO:0000256" key="8">
    <source>
        <dbReference type="ARBA" id="ARBA00023136"/>
    </source>
</evidence>
<dbReference type="PANTHER" id="PTHR12129">
    <property type="entry name" value="HEPARAN SULFATE 2-O-SULFOTRANSFERASE"/>
    <property type="match status" value="1"/>
</dbReference>
<protein>
    <submittedName>
        <fullName evidence="10">Uncharacterized protein</fullName>
    </submittedName>
</protein>
<accession>B3M7L4</accession>
<evidence type="ECO:0000256" key="2">
    <source>
        <dbReference type="ARBA" id="ARBA00010569"/>
    </source>
</evidence>
<keyword evidence="6" id="KW-1133">Transmembrane helix</keyword>
<keyword evidence="9" id="KW-0325">Glycoprotein</keyword>
<reference evidence="10 11" key="1">
    <citation type="journal article" date="2007" name="Nature">
        <title>Evolution of genes and genomes on the Drosophila phylogeny.</title>
        <authorList>
            <consortium name="Drosophila 12 Genomes Consortium"/>
            <person name="Clark A.G."/>
            <person name="Eisen M.B."/>
            <person name="Smith D.R."/>
            <person name="Bergman C.M."/>
            <person name="Oliver B."/>
            <person name="Markow T.A."/>
            <person name="Kaufman T.C."/>
            <person name="Kellis M."/>
            <person name="Gelbart W."/>
            <person name="Iyer V.N."/>
            <person name="Pollard D.A."/>
            <person name="Sackton T.B."/>
            <person name="Larracuente A.M."/>
            <person name="Singh N.D."/>
            <person name="Abad J.P."/>
            <person name="Abt D.N."/>
            <person name="Adryan B."/>
            <person name="Aguade M."/>
            <person name="Akashi H."/>
            <person name="Anderson W.W."/>
            <person name="Aquadro C.F."/>
            <person name="Ardell D.H."/>
            <person name="Arguello R."/>
            <person name="Artieri C.G."/>
            <person name="Barbash D.A."/>
            <person name="Barker D."/>
            <person name="Barsanti P."/>
            <person name="Batterham P."/>
            <person name="Batzoglou S."/>
            <person name="Begun D."/>
            <person name="Bhutkar A."/>
            <person name="Blanco E."/>
            <person name="Bosak S.A."/>
            <person name="Bradley R.K."/>
            <person name="Brand A.D."/>
            <person name="Brent M.R."/>
            <person name="Brooks A.N."/>
            <person name="Brown R.H."/>
            <person name="Butlin R.K."/>
            <person name="Caggese C."/>
            <person name="Calvi B.R."/>
            <person name="Bernardo de Carvalho A."/>
            <person name="Caspi A."/>
            <person name="Castrezana S."/>
            <person name="Celniker S.E."/>
            <person name="Chang J.L."/>
            <person name="Chapple C."/>
            <person name="Chatterji S."/>
            <person name="Chinwalla A."/>
            <person name="Civetta A."/>
            <person name="Clifton S.W."/>
            <person name="Comeron J.M."/>
            <person name="Costello J.C."/>
            <person name="Coyne J.A."/>
            <person name="Daub J."/>
            <person name="David R.G."/>
            <person name="Delcher A.L."/>
            <person name="Delehaunty K."/>
            <person name="Do C.B."/>
            <person name="Ebling H."/>
            <person name="Edwards K."/>
            <person name="Eickbush T."/>
            <person name="Evans J.D."/>
            <person name="Filipski A."/>
            <person name="Findeiss S."/>
            <person name="Freyhult E."/>
            <person name="Fulton L."/>
            <person name="Fulton R."/>
            <person name="Garcia A.C."/>
            <person name="Gardiner A."/>
            <person name="Garfield D.A."/>
            <person name="Garvin B.E."/>
            <person name="Gibson G."/>
            <person name="Gilbert D."/>
            <person name="Gnerre S."/>
            <person name="Godfrey J."/>
            <person name="Good R."/>
            <person name="Gotea V."/>
            <person name="Gravely B."/>
            <person name="Greenberg A.J."/>
            <person name="Griffiths-Jones S."/>
            <person name="Gross S."/>
            <person name="Guigo R."/>
            <person name="Gustafson E.A."/>
            <person name="Haerty W."/>
            <person name="Hahn M.W."/>
            <person name="Halligan D.L."/>
            <person name="Halpern A.L."/>
            <person name="Halter G.M."/>
            <person name="Han M.V."/>
            <person name="Heger A."/>
            <person name="Hillier L."/>
            <person name="Hinrichs A.S."/>
            <person name="Holmes I."/>
            <person name="Hoskins R.A."/>
            <person name="Hubisz M.J."/>
            <person name="Hultmark D."/>
            <person name="Huntley M.A."/>
            <person name="Jaffe D.B."/>
            <person name="Jagadeeshan S."/>
            <person name="Jeck W.R."/>
            <person name="Johnson J."/>
            <person name="Jones C.D."/>
            <person name="Jordan W.C."/>
            <person name="Karpen G.H."/>
            <person name="Kataoka E."/>
            <person name="Keightley P.D."/>
            <person name="Kheradpour P."/>
            <person name="Kirkness E.F."/>
            <person name="Koerich L.B."/>
            <person name="Kristiansen K."/>
            <person name="Kudrna D."/>
            <person name="Kulathinal R.J."/>
            <person name="Kumar S."/>
            <person name="Kwok R."/>
            <person name="Lander E."/>
            <person name="Langley C.H."/>
            <person name="Lapoint R."/>
            <person name="Lazzaro B.P."/>
            <person name="Lee S.J."/>
            <person name="Levesque L."/>
            <person name="Li R."/>
            <person name="Lin C.F."/>
            <person name="Lin M.F."/>
            <person name="Lindblad-Toh K."/>
            <person name="Llopart A."/>
            <person name="Long M."/>
            <person name="Low L."/>
            <person name="Lozovsky E."/>
            <person name="Lu J."/>
            <person name="Luo M."/>
            <person name="Machado C.A."/>
            <person name="Makalowski W."/>
            <person name="Marzo M."/>
            <person name="Matsuda M."/>
            <person name="Matzkin L."/>
            <person name="McAllister B."/>
            <person name="McBride C.S."/>
            <person name="McKernan B."/>
            <person name="McKernan K."/>
            <person name="Mendez-Lago M."/>
            <person name="Minx P."/>
            <person name="Mollenhauer M.U."/>
            <person name="Montooth K."/>
            <person name="Mount S.M."/>
            <person name="Mu X."/>
            <person name="Myers E."/>
            <person name="Negre B."/>
            <person name="Newfeld S."/>
            <person name="Nielsen R."/>
            <person name="Noor M.A."/>
            <person name="O'Grady P."/>
            <person name="Pachter L."/>
            <person name="Papaceit M."/>
            <person name="Parisi M.J."/>
            <person name="Parisi M."/>
            <person name="Parts L."/>
            <person name="Pedersen J.S."/>
            <person name="Pesole G."/>
            <person name="Phillippy A.M."/>
            <person name="Ponting C.P."/>
            <person name="Pop M."/>
            <person name="Porcelli D."/>
            <person name="Powell J.R."/>
            <person name="Prohaska S."/>
            <person name="Pruitt K."/>
            <person name="Puig M."/>
            <person name="Quesneville H."/>
            <person name="Ram K.R."/>
            <person name="Rand D."/>
            <person name="Rasmussen M.D."/>
            <person name="Reed L.K."/>
            <person name="Reenan R."/>
            <person name="Reily A."/>
            <person name="Remington K.A."/>
            <person name="Rieger T.T."/>
            <person name="Ritchie M.G."/>
            <person name="Robin C."/>
            <person name="Rogers Y.H."/>
            <person name="Rohde C."/>
            <person name="Rozas J."/>
            <person name="Rubenfield M.J."/>
            <person name="Ruiz A."/>
            <person name="Russo S."/>
            <person name="Salzberg S.L."/>
            <person name="Sanchez-Gracia A."/>
            <person name="Saranga D.J."/>
            <person name="Sato H."/>
            <person name="Schaeffer S.W."/>
            <person name="Schatz M.C."/>
            <person name="Schlenke T."/>
            <person name="Schwartz R."/>
            <person name="Segarra C."/>
            <person name="Singh R.S."/>
            <person name="Sirot L."/>
            <person name="Sirota M."/>
            <person name="Sisneros N.B."/>
            <person name="Smith C.D."/>
            <person name="Smith T.F."/>
            <person name="Spieth J."/>
            <person name="Stage D.E."/>
            <person name="Stark A."/>
            <person name="Stephan W."/>
            <person name="Strausberg R.L."/>
            <person name="Strempel S."/>
            <person name="Sturgill D."/>
            <person name="Sutton G."/>
            <person name="Sutton G.G."/>
            <person name="Tao W."/>
            <person name="Teichmann S."/>
            <person name="Tobari Y.N."/>
            <person name="Tomimura Y."/>
            <person name="Tsolas J.M."/>
            <person name="Valente V.L."/>
            <person name="Venter E."/>
            <person name="Venter J.C."/>
            <person name="Vicario S."/>
            <person name="Vieira F.G."/>
            <person name="Vilella A.J."/>
            <person name="Villasante A."/>
            <person name="Walenz B."/>
            <person name="Wang J."/>
            <person name="Wasserman M."/>
            <person name="Watts T."/>
            <person name="Wilson D."/>
            <person name="Wilson R.K."/>
            <person name="Wing R.A."/>
            <person name="Wolfner M.F."/>
            <person name="Wong A."/>
            <person name="Wong G.K."/>
            <person name="Wu C.I."/>
            <person name="Wu G."/>
            <person name="Yamamoto D."/>
            <person name="Yang H.P."/>
            <person name="Yang S.P."/>
            <person name="Yorke J.A."/>
            <person name="Yoshida K."/>
            <person name="Zdobnov E."/>
            <person name="Zhang P."/>
            <person name="Zhang Y."/>
            <person name="Zimin A.V."/>
            <person name="Baldwin J."/>
            <person name="Abdouelleil A."/>
            <person name="Abdulkadir J."/>
            <person name="Abebe A."/>
            <person name="Abera B."/>
            <person name="Abreu J."/>
            <person name="Acer S.C."/>
            <person name="Aftuck L."/>
            <person name="Alexander A."/>
            <person name="An P."/>
            <person name="Anderson E."/>
            <person name="Anderson S."/>
            <person name="Arachi H."/>
            <person name="Azer M."/>
            <person name="Bachantsang P."/>
            <person name="Barry A."/>
            <person name="Bayul T."/>
            <person name="Berlin A."/>
            <person name="Bessette D."/>
            <person name="Bloom T."/>
            <person name="Blye J."/>
            <person name="Boguslavskiy L."/>
            <person name="Bonnet C."/>
            <person name="Boukhgalter B."/>
            <person name="Bourzgui I."/>
            <person name="Brown A."/>
            <person name="Cahill P."/>
            <person name="Channer S."/>
            <person name="Cheshatsang Y."/>
            <person name="Chuda L."/>
            <person name="Citroen M."/>
            <person name="Collymore A."/>
            <person name="Cooke P."/>
            <person name="Costello M."/>
            <person name="D'Aco K."/>
            <person name="Daza R."/>
            <person name="De Haan G."/>
            <person name="DeGray S."/>
            <person name="DeMaso C."/>
            <person name="Dhargay N."/>
            <person name="Dooley K."/>
            <person name="Dooley E."/>
            <person name="Doricent M."/>
            <person name="Dorje P."/>
            <person name="Dorjee K."/>
            <person name="Dupes A."/>
            <person name="Elong R."/>
            <person name="Falk J."/>
            <person name="Farina A."/>
            <person name="Faro S."/>
            <person name="Ferguson D."/>
            <person name="Fisher S."/>
            <person name="Foley C.D."/>
            <person name="Franke A."/>
            <person name="Friedrich D."/>
            <person name="Gadbois L."/>
            <person name="Gearin G."/>
            <person name="Gearin C.R."/>
            <person name="Giannoukos G."/>
            <person name="Goode T."/>
            <person name="Graham J."/>
            <person name="Grandbois E."/>
            <person name="Grewal S."/>
            <person name="Gyaltsen K."/>
            <person name="Hafez N."/>
            <person name="Hagos B."/>
            <person name="Hall J."/>
            <person name="Henson C."/>
            <person name="Hollinger A."/>
            <person name="Honan T."/>
            <person name="Huard M.D."/>
            <person name="Hughes L."/>
            <person name="Hurhula B."/>
            <person name="Husby M.E."/>
            <person name="Kamat A."/>
            <person name="Kanga B."/>
            <person name="Kashin S."/>
            <person name="Khazanovich D."/>
            <person name="Kisner P."/>
            <person name="Lance K."/>
            <person name="Lara M."/>
            <person name="Lee W."/>
            <person name="Lennon N."/>
            <person name="Letendre F."/>
            <person name="LeVine R."/>
            <person name="Lipovsky A."/>
            <person name="Liu X."/>
            <person name="Liu J."/>
            <person name="Liu S."/>
            <person name="Lokyitsang T."/>
            <person name="Lokyitsang Y."/>
            <person name="Lubonja R."/>
            <person name="Lui A."/>
            <person name="MacDonald P."/>
            <person name="Magnisalis V."/>
            <person name="Maru K."/>
            <person name="Matthews C."/>
            <person name="McCusker W."/>
            <person name="McDonough S."/>
            <person name="Mehta T."/>
            <person name="Meldrim J."/>
            <person name="Meneus L."/>
            <person name="Mihai O."/>
            <person name="Mihalev A."/>
            <person name="Mihova T."/>
            <person name="Mittelman R."/>
            <person name="Mlenga V."/>
            <person name="Montmayeur A."/>
            <person name="Mulrain L."/>
            <person name="Navidi A."/>
            <person name="Naylor J."/>
            <person name="Negash T."/>
            <person name="Nguyen T."/>
            <person name="Nguyen N."/>
            <person name="Nicol R."/>
            <person name="Norbu C."/>
            <person name="Norbu N."/>
            <person name="Novod N."/>
            <person name="O'Neill B."/>
            <person name="Osman S."/>
            <person name="Markiewicz E."/>
            <person name="Oyono O.L."/>
            <person name="Patti C."/>
            <person name="Phunkhang P."/>
            <person name="Pierre F."/>
            <person name="Priest M."/>
            <person name="Raghuraman S."/>
            <person name="Rege F."/>
            <person name="Reyes R."/>
            <person name="Rise C."/>
            <person name="Rogov P."/>
            <person name="Ross K."/>
            <person name="Ryan E."/>
            <person name="Settipalli S."/>
            <person name="Shea T."/>
            <person name="Sherpa N."/>
            <person name="Shi L."/>
            <person name="Shih D."/>
            <person name="Sparrow T."/>
            <person name="Spaulding J."/>
            <person name="Stalker J."/>
            <person name="Stange-Thomann N."/>
            <person name="Stavropoulos S."/>
            <person name="Stone C."/>
            <person name="Strader C."/>
            <person name="Tesfaye S."/>
            <person name="Thomson T."/>
            <person name="Thoulutsang Y."/>
            <person name="Thoulutsang D."/>
            <person name="Topham K."/>
            <person name="Topping I."/>
            <person name="Tsamla T."/>
            <person name="Vassiliev H."/>
            <person name="Vo A."/>
            <person name="Wangchuk T."/>
            <person name="Wangdi T."/>
            <person name="Weiand M."/>
            <person name="Wilkinson J."/>
            <person name="Wilson A."/>
            <person name="Yadav S."/>
            <person name="Young G."/>
            <person name="Yu Q."/>
            <person name="Zembek L."/>
            <person name="Zhong D."/>
            <person name="Zimmer A."/>
            <person name="Zwirko Z."/>
            <person name="Jaffe D.B."/>
            <person name="Alvarez P."/>
            <person name="Brockman W."/>
            <person name="Butler J."/>
            <person name="Chin C."/>
            <person name="Gnerre S."/>
            <person name="Grabherr M."/>
            <person name="Kleber M."/>
            <person name="Mauceli E."/>
            <person name="MacCallum I."/>
        </authorList>
    </citation>
    <scope>NUCLEOTIDE SEQUENCE [LARGE SCALE GENOMIC DNA]</scope>
    <source>
        <strain evidence="11">Tucson 14024-0371.13</strain>
    </source>
</reference>
<dbReference type="GO" id="GO:0009950">
    <property type="term" value="P:dorsal/ventral axis specification"/>
    <property type="evidence" value="ECO:0007669"/>
    <property type="project" value="EnsemblMetazoa"/>
</dbReference>
<evidence type="ECO:0000256" key="9">
    <source>
        <dbReference type="ARBA" id="ARBA00023180"/>
    </source>
</evidence>
<dbReference type="PANTHER" id="PTHR12129:SF20">
    <property type="entry name" value="HEPARAN SULFATE 2-O-SULFOTRANSFERASE PIPE"/>
    <property type="match status" value="1"/>
</dbReference>
<organism evidence="10 11">
    <name type="scientific">Drosophila ananassae</name>
    <name type="common">Fruit fly</name>
    <dbReference type="NCBI Taxonomy" id="7217"/>
    <lineage>
        <taxon>Eukaryota</taxon>
        <taxon>Metazoa</taxon>
        <taxon>Ecdysozoa</taxon>
        <taxon>Arthropoda</taxon>
        <taxon>Hexapoda</taxon>
        <taxon>Insecta</taxon>
        <taxon>Pterygota</taxon>
        <taxon>Neoptera</taxon>
        <taxon>Endopterygota</taxon>
        <taxon>Diptera</taxon>
        <taxon>Brachycera</taxon>
        <taxon>Muscomorpha</taxon>
        <taxon>Ephydroidea</taxon>
        <taxon>Drosophilidae</taxon>
        <taxon>Drosophila</taxon>
        <taxon>Sophophora</taxon>
    </lineage>
</organism>